<feature type="transmembrane region" description="Helical" evidence="1">
    <location>
        <begin position="336"/>
        <end position="357"/>
    </location>
</feature>
<keyword evidence="1" id="KW-1133">Transmembrane helix</keyword>
<dbReference type="AlphaFoldDB" id="A0A6P2ILI3"/>
<feature type="transmembrane region" description="Helical" evidence="1">
    <location>
        <begin position="135"/>
        <end position="156"/>
    </location>
</feature>
<dbReference type="PANTHER" id="PTHR30569:SF0">
    <property type="entry name" value="CYTOSINE PERMEASE"/>
    <property type="match status" value="1"/>
</dbReference>
<dbReference type="EMBL" id="CABVPU010000004">
    <property type="protein sequence ID" value="VWB31116.1"/>
    <property type="molecule type" value="Genomic_DNA"/>
</dbReference>
<accession>A0A6P2ILI3</accession>
<dbReference type="GO" id="GO:0015209">
    <property type="term" value="F:cytosine transmembrane transporter activity"/>
    <property type="evidence" value="ECO:0007669"/>
    <property type="project" value="InterPro"/>
</dbReference>
<dbReference type="Gene3D" id="1.10.4160.10">
    <property type="entry name" value="Hydantoin permease"/>
    <property type="match status" value="1"/>
</dbReference>
<evidence type="ECO:0000313" key="2">
    <source>
        <dbReference type="EMBL" id="VWB31116.1"/>
    </source>
</evidence>
<dbReference type="Proteomes" id="UP000494174">
    <property type="component" value="Unassembled WGS sequence"/>
</dbReference>
<feature type="transmembrane region" description="Helical" evidence="1">
    <location>
        <begin position="95"/>
        <end position="115"/>
    </location>
</feature>
<protein>
    <submittedName>
        <fullName evidence="2">Allantoin permease</fullName>
    </submittedName>
</protein>
<feature type="transmembrane region" description="Helical" evidence="1">
    <location>
        <begin position="267"/>
        <end position="286"/>
    </location>
</feature>
<organism evidence="2 3">
    <name type="scientific">Burkholderia lata (strain ATCC 17760 / DSM 23089 / LMG 22485 / NCIMB 9086 / R18194 / 383)</name>
    <dbReference type="NCBI Taxonomy" id="482957"/>
    <lineage>
        <taxon>Bacteria</taxon>
        <taxon>Pseudomonadati</taxon>
        <taxon>Pseudomonadota</taxon>
        <taxon>Betaproteobacteria</taxon>
        <taxon>Burkholderiales</taxon>
        <taxon>Burkholderiaceae</taxon>
        <taxon>Burkholderia</taxon>
        <taxon>Burkholderia cepacia complex</taxon>
    </lineage>
</organism>
<feature type="transmembrane region" description="Helical" evidence="1">
    <location>
        <begin position="378"/>
        <end position="400"/>
    </location>
</feature>
<dbReference type="RefSeq" id="WP_174967803.1">
    <property type="nucleotide sequence ID" value="NZ_CABVPU010000004.1"/>
</dbReference>
<evidence type="ECO:0000256" key="1">
    <source>
        <dbReference type="SAM" id="Phobius"/>
    </source>
</evidence>
<dbReference type="InterPro" id="IPR030191">
    <property type="entry name" value="CodB"/>
</dbReference>
<feature type="transmembrane region" description="Helical" evidence="1">
    <location>
        <begin position="234"/>
        <end position="255"/>
    </location>
</feature>
<evidence type="ECO:0000313" key="3">
    <source>
        <dbReference type="Proteomes" id="UP000494174"/>
    </source>
</evidence>
<dbReference type="PANTHER" id="PTHR30569">
    <property type="entry name" value="CYTOSINE TRANSPORTER CODB"/>
    <property type="match status" value="1"/>
</dbReference>
<reference evidence="2 3" key="1">
    <citation type="submission" date="2019-09" db="EMBL/GenBank/DDBJ databases">
        <authorList>
            <person name="Depoorter E."/>
        </authorList>
    </citation>
    <scope>NUCLEOTIDE SEQUENCE [LARGE SCALE GENOMIC DNA]</scope>
    <source>
        <strain evidence="2">R-15945</strain>
    </source>
</reference>
<name>A0A6P2ILI3_BURL3</name>
<feature type="transmembrane region" description="Helical" evidence="1">
    <location>
        <begin position="406"/>
        <end position="425"/>
    </location>
</feature>
<feature type="transmembrane region" description="Helical" evidence="1">
    <location>
        <begin position="163"/>
        <end position="183"/>
    </location>
</feature>
<feature type="transmembrane region" description="Helical" evidence="1">
    <location>
        <begin position="307"/>
        <end position="330"/>
    </location>
</feature>
<feature type="transmembrane region" description="Helical" evidence="1">
    <location>
        <begin position="24"/>
        <end position="47"/>
    </location>
</feature>
<gene>
    <name evidence="2" type="ORF">BLA15945_01360</name>
</gene>
<dbReference type="GO" id="GO:0005886">
    <property type="term" value="C:plasma membrane"/>
    <property type="evidence" value="ECO:0007669"/>
    <property type="project" value="TreeGrafter"/>
</dbReference>
<proteinExistence type="predicted"/>
<keyword evidence="1" id="KW-0472">Membrane</keyword>
<feature type="transmembrane region" description="Helical" evidence="1">
    <location>
        <begin position="53"/>
        <end position="75"/>
    </location>
</feature>
<sequence length="442" mass="47298">MPASTHSDDDYASSPVPEDARTSWGAIFFATLGIATALFFAQIASIITVKFGVVAALIGLAYGYGVSTFVGVLLVRRSIETGFGINIWARTVLGYRGAGLFSLAYGLACLTYFVAEASIMGASLQALFPDVPNALIYVCLVFVMLPLVWSGMKVLAKFQAISLVLFVVFVVWAMRNAVALPASSVPLPAIQFGVGSFKDLLEVLGIVNGLAFIIGLVTADYARFVRKRELRAGTAFVGALFPAFCYGITGVLGIWFAVRMRESNPGIYFVSLLGAGGIVFACTTQLRINLGNIYSGTVAFVNAVEHLLGVAVSRRVVIVVFCAIAAAVLIADGTHLLASALNYIGMSMACFVTLLLVDQYWVRRSRDVSDATPQAIENWRWTGLSTCLIATLGGVCIGNASMFPSLYQWATPLSVIVQATLYLVVESYANRQREISSRAASS</sequence>
<keyword evidence="1" id="KW-0812">Transmembrane</keyword>
<feature type="transmembrane region" description="Helical" evidence="1">
    <location>
        <begin position="203"/>
        <end position="222"/>
    </location>
</feature>